<evidence type="ECO:0000256" key="1">
    <source>
        <dbReference type="ARBA" id="ARBA00006976"/>
    </source>
</evidence>
<dbReference type="Gene3D" id="3.40.50.300">
    <property type="entry name" value="P-loop containing nucleotide triphosphate hydrolases"/>
    <property type="match status" value="1"/>
</dbReference>
<feature type="region of interest" description="Disordered" evidence="3">
    <location>
        <begin position="1"/>
        <end position="40"/>
    </location>
</feature>
<dbReference type="CDD" id="cd02042">
    <property type="entry name" value="ParAB_family"/>
    <property type="match status" value="1"/>
</dbReference>
<feature type="compositionally biased region" description="Polar residues" evidence="3">
    <location>
        <begin position="1"/>
        <end position="10"/>
    </location>
</feature>
<dbReference type="SUPFAM" id="SSF52540">
    <property type="entry name" value="P-loop containing nucleoside triphosphate hydrolases"/>
    <property type="match status" value="1"/>
</dbReference>
<comment type="similarity">
    <text evidence="1">Belongs to the ParA family.</text>
</comment>
<accession>A0A7I7YXM2</accession>
<dbReference type="AlphaFoldDB" id="A0A7I7YXM2"/>
<gene>
    <name evidence="4" type="primary">parA</name>
    <name evidence="4" type="ORF">MPRM_38890</name>
</gene>
<evidence type="ECO:0000256" key="2">
    <source>
        <dbReference type="ARBA" id="ARBA00059092"/>
    </source>
</evidence>
<reference evidence="4 5" key="1">
    <citation type="journal article" date="2019" name="Emerg. Microbes Infect.">
        <title>Comprehensive subspecies identification of 175 nontuberculous mycobacteria species based on 7547 genomic profiles.</title>
        <authorList>
            <person name="Matsumoto Y."/>
            <person name="Kinjo T."/>
            <person name="Motooka D."/>
            <person name="Nabeya D."/>
            <person name="Jung N."/>
            <person name="Uechi K."/>
            <person name="Horii T."/>
            <person name="Iida T."/>
            <person name="Fujita J."/>
            <person name="Nakamura S."/>
        </authorList>
    </citation>
    <scope>NUCLEOTIDE SEQUENCE [LARGE SCALE GENOMIC DNA]</scope>
    <source>
        <strain evidence="4 5">JCM 14742</strain>
    </source>
</reference>
<dbReference type="InterPro" id="IPR050678">
    <property type="entry name" value="DNA_Partitioning_ATPase"/>
</dbReference>
<evidence type="ECO:0000256" key="3">
    <source>
        <dbReference type="SAM" id="MobiDB-lite"/>
    </source>
</evidence>
<organism evidence="4 5">
    <name type="scientific">Mycobacterium parmense</name>
    <dbReference type="NCBI Taxonomy" id="185642"/>
    <lineage>
        <taxon>Bacteria</taxon>
        <taxon>Bacillati</taxon>
        <taxon>Actinomycetota</taxon>
        <taxon>Actinomycetes</taxon>
        <taxon>Mycobacteriales</taxon>
        <taxon>Mycobacteriaceae</taxon>
        <taxon>Mycobacterium</taxon>
        <taxon>Mycobacterium simiae complex</taxon>
    </lineage>
</organism>
<dbReference type="Proteomes" id="UP000467105">
    <property type="component" value="Chromosome"/>
</dbReference>
<evidence type="ECO:0000313" key="4">
    <source>
        <dbReference type="EMBL" id="BBZ46608.1"/>
    </source>
</evidence>
<dbReference type="PANTHER" id="PTHR13696:SF52">
    <property type="entry name" value="PARA FAMILY PROTEIN CT_582"/>
    <property type="match status" value="1"/>
</dbReference>
<dbReference type="RefSeq" id="WP_085270394.1">
    <property type="nucleotide sequence ID" value="NZ_AP022614.1"/>
</dbReference>
<protein>
    <submittedName>
        <fullName evidence="4">Chromosome partitioning protein ParA</fullName>
    </submittedName>
</protein>
<keyword evidence="5" id="KW-1185">Reference proteome</keyword>
<dbReference type="FunFam" id="3.40.50.300:FF:000285">
    <property type="entry name" value="Sporulation initiation inhibitor Soj"/>
    <property type="match status" value="1"/>
</dbReference>
<name>A0A7I7YXM2_9MYCO</name>
<proteinExistence type="inferred from homology"/>
<evidence type="ECO:0000313" key="5">
    <source>
        <dbReference type="Proteomes" id="UP000467105"/>
    </source>
</evidence>
<dbReference type="OrthoDB" id="9815116at2"/>
<sequence length="317" mass="34461">MSSLGDTSADTHPPAVTPVQEAAHRPNVSRETSDEDTPIGAAAERAMRVLHTTYEPVRRPGQRRLFTIANQKGGVGKTTTAVNLAAALAVQGLKTLVIDLDPQGNASTALGITDRQSGSASSYEVLLGEVSLKDALRRSPHSERLFCVPSTIDLAGAEIELVSMVARENRLRTSLADLDDLDFDYVFIDCPPSLGLLTINALVAAPEVMIPIQCEYYALEGVSQLMRNIEMVKAHLNPELEVTTVILTMYDGRTKLADQVAEEVRRYFGTKVLRTVIPRSVKVSEAPGYSMTIIDYDPGSRGAMSYLDASRELAERD</sequence>
<comment type="function">
    <text evidence="2">May play a role in septum formation.</text>
</comment>
<dbReference type="PANTHER" id="PTHR13696">
    <property type="entry name" value="P-LOOP CONTAINING NUCLEOSIDE TRIPHOSPHATE HYDROLASE"/>
    <property type="match status" value="1"/>
</dbReference>
<dbReference type="InterPro" id="IPR027417">
    <property type="entry name" value="P-loop_NTPase"/>
</dbReference>
<dbReference type="EMBL" id="AP022614">
    <property type="protein sequence ID" value="BBZ46608.1"/>
    <property type="molecule type" value="Genomic_DNA"/>
</dbReference>
<dbReference type="Pfam" id="PF13614">
    <property type="entry name" value="AAA_31"/>
    <property type="match status" value="1"/>
</dbReference>
<dbReference type="InterPro" id="IPR025669">
    <property type="entry name" value="AAA_dom"/>
</dbReference>